<protein>
    <submittedName>
        <fullName evidence="1">Uncharacterized protein</fullName>
    </submittedName>
</protein>
<keyword evidence="2" id="KW-1185">Reference proteome</keyword>
<comment type="caution">
    <text evidence="1">The sequence shown here is derived from an EMBL/GenBank/DDBJ whole genome shotgun (WGS) entry which is preliminary data.</text>
</comment>
<organism evidence="1 2">
    <name type="scientific">Aristolochia fimbriata</name>
    <name type="common">White veined hardy Dutchman's pipe vine</name>
    <dbReference type="NCBI Taxonomy" id="158543"/>
    <lineage>
        <taxon>Eukaryota</taxon>
        <taxon>Viridiplantae</taxon>
        <taxon>Streptophyta</taxon>
        <taxon>Embryophyta</taxon>
        <taxon>Tracheophyta</taxon>
        <taxon>Spermatophyta</taxon>
        <taxon>Magnoliopsida</taxon>
        <taxon>Magnoliidae</taxon>
        <taxon>Piperales</taxon>
        <taxon>Aristolochiaceae</taxon>
        <taxon>Aristolochia</taxon>
    </lineage>
</organism>
<dbReference type="Proteomes" id="UP000825729">
    <property type="component" value="Unassembled WGS sequence"/>
</dbReference>
<dbReference type="AlphaFoldDB" id="A0AAV7E0S5"/>
<reference evidence="1 2" key="1">
    <citation type="submission" date="2021-07" db="EMBL/GenBank/DDBJ databases">
        <title>The Aristolochia fimbriata genome: insights into angiosperm evolution, floral development and chemical biosynthesis.</title>
        <authorList>
            <person name="Jiao Y."/>
        </authorList>
    </citation>
    <scope>NUCLEOTIDE SEQUENCE [LARGE SCALE GENOMIC DNA]</scope>
    <source>
        <strain evidence="1">IBCAS-2021</strain>
        <tissue evidence="1">Leaf</tissue>
    </source>
</reference>
<name>A0AAV7E0S5_ARIFI</name>
<sequence>MIDVESCTLEGKRYANLYDTFVKVSTKAARFEQTYLHVSNVSKKLMYDFEEMLKNLQNGSSASIDVLSGVVIEGTGWTRACYKHKSSKSSICGFDKCFLSEAGVNL</sequence>
<proteinExistence type="predicted"/>
<dbReference type="EMBL" id="JAINDJ010000007">
    <property type="protein sequence ID" value="KAG9441491.1"/>
    <property type="molecule type" value="Genomic_DNA"/>
</dbReference>
<evidence type="ECO:0000313" key="2">
    <source>
        <dbReference type="Proteomes" id="UP000825729"/>
    </source>
</evidence>
<gene>
    <name evidence="1" type="ORF">H6P81_017345</name>
</gene>
<accession>A0AAV7E0S5</accession>
<evidence type="ECO:0000313" key="1">
    <source>
        <dbReference type="EMBL" id="KAG9441491.1"/>
    </source>
</evidence>